<evidence type="ECO:0000256" key="1">
    <source>
        <dbReference type="SAM" id="MobiDB-lite"/>
    </source>
</evidence>
<proteinExistence type="predicted"/>
<organism evidence="4">
    <name type="scientific">Angiostrongylus costaricensis</name>
    <name type="common">Nematode worm</name>
    <dbReference type="NCBI Taxonomy" id="334426"/>
    <lineage>
        <taxon>Eukaryota</taxon>
        <taxon>Metazoa</taxon>
        <taxon>Ecdysozoa</taxon>
        <taxon>Nematoda</taxon>
        <taxon>Chromadorea</taxon>
        <taxon>Rhabditida</taxon>
        <taxon>Rhabditina</taxon>
        <taxon>Rhabditomorpha</taxon>
        <taxon>Strongyloidea</taxon>
        <taxon>Metastrongylidae</taxon>
        <taxon>Angiostrongylus</taxon>
    </lineage>
</organism>
<feature type="region of interest" description="Disordered" evidence="1">
    <location>
        <begin position="1"/>
        <end position="88"/>
    </location>
</feature>
<feature type="compositionally biased region" description="Basic and acidic residues" evidence="1">
    <location>
        <begin position="7"/>
        <end position="34"/>
    </location>
</feature>
<evidence type="ECO:0000313" key="2">
    <source>
        <dbReference type="EMBL" id="VDM63273.1"/>
    </source>
</evidence>
<accession>A0A0R3PYY3</accession>
<feature type="compositionally biased region" description="Basic and acidic residues" evidence="1">
    <location>
        <begin position="48"/>
        <end position="67"/>
    </location>
</feature>
<reference evidence="2 3" key="2">
    <citation type="submission" date="2018-11" db="EMBL/GenBank/DDBJ databases">
        <authorList>
            <consortium name="Pathogen Informatics"/>
        </authorList>
    </citation>
    <scope>NUCLEOTIDE SEQUENCE [LARGE SCALE GENOMIC DNA]</scope>
    <source>
        <strain evidence="2 3">Costa Rica</strain>
    </source>
</reference>
<protein>
    <submittedName>
        <fullName evidence="4">Small, acid-soluble spore protein gamma-type</fullName>
    </submittedName>
</protein>
<dbReference type="AlphaFoldDB" id="A0A0R3PYY3"/>
<name>A0A0R3PYY3_ANGCS</name>
<evidence type="ECO:0000313" key="4">
    <source>
        <dbReference type="WBParaSite" id="ACOC_0001168701-mRNA-1"/>
    </source>
</evidence>
<sequence>MKQNSTSKEEKQSIQKDERRDQAKTMPSKEELTETIKNANAKPFENLGKNDKVITEEETEAKSEANKKASRRLGEAAQGNDEEYEDEA</sequence>
<dbReference type="WBParaSite" id="ACOC_0001168701-mRNA-1">
    <property type="protein sequence ID" value="ACOC_0001168701-mRNA-1"/>
    <property type="gene ID" value="ACOC_0001168701"/>
</dbReference>
<keyword evidence="3" id="KW-1185">Reference proteome</keyword>
<reference evidence="4" key="1">
    <citation type="submission" date="2017-02" db="UniProtKB">
        <authorList>
            <consortium name="WormBaseParasite"/>
        </authorList>
    </citation>
    <scope>IDENTIFICATION</scope>
</reference>
<evidence type="ECO:0000313" key="3">
    <source>
        <dbReference type="Proteomes" id="UP000267027"/>
    </source>
</evidence>
<gene>
    <name evidence="2" type="ORF">ACOC_LOCUS11688</name>
</gene>
<dbReference type="EMBL" id="UYYA01004759">
    <property type="protein sequence ID" value="VDM63273.1"/>
    <property type="molecule type" value="Genomic_DNA"/>
</dbReference>
<dbReference type="Proteomes" id="UP000267027">
    <property type="component" value="Unassembled WGS sequence"/>
</dbReference>